<gene>
    <name evidence="13" type="ORF">MAIC_12280</name>
</gene>
<feature type="region of interest" description="Disordered" evidence="11">
    <location>
        <begin position="1"/>
        <end position="49"/>
    </location>
</feature>
<evidence type="ECO:0000256" key="11">
    <source>
        <dbReference type="SAM" id="MobiDB-lite"/>
    </source>
</evidence>
<keyword evidence="4" id="KW-0677">Repeat</keyword>
<keyword evidence="8" id="KW-0119">Carbohydrate metabolism</keyword>
<dbReference type="PANTHER" id="PTHR35923:SF2">
    <property type="entry name" value="ENDOGLUCANASE"/>
    <property type="match status" value="1"/>
</dbReference>
<keyword evidence="14" id="KW-1185">Reference proteome</keyword>
<evidence type="ECO:0000256" key="2">
    <source>
        <dbReference type="ARBA" id="ARBA00012601"/>
    </source>
</evidence>
<dbReference type="KEGG" id="maic:MAIC_12280"/>
<dbReference type="Pfam" id="PF03160">
    <property type="entry name" value="Calx-beta"/>
    <property type="match status" value="1"/>
</dbReference>
<dbReference type="EMBL" id="AP022561">
    <property type="protein sequence ID" value="BBX06425.1"/>
    <property type="molecule type" value="Genomic_DNA"/>
</dbReference>
<keyword evidence="9" id="KW-0326">Glycosidase</keyword>
<dbReference type="PROSITE" id="PS00659">
    <property type="entry name" value="GLYCOSYL_HYDROL_F5"/>
    <property type="match status" value="1"/>
</dbReference>
<sequence length="668" mass="70717">MAAADSHDSSSSSHSVGHAKPKSGVASPARNRISAKAPNAARPQPAIAARTPNPVESVVSAFLGALTFARREFEHTLFNKVPTIGYDPTKNSLTTGNAITGNIGATDPENDPLAYKIKQQPASGTVTIDAHGTFVYTPGAPMQPGDTAQFVVAVIDRGMGLHGIRSLLSPQTAGTTIATITVAAIAAAPPQLSISDATATEPGPRVGAGFWHTSGNQILDAAGNPVQIAGVNWFGFEGYNGAPDGLWVRNYKDMMDQMVDEGFNTIRLPYSQDVLHGQIPGNSIDFTLNPDLQGLTSIQVMDKVIDYAGEIGLKVILDHHRNDAGVSTTANGLWYDDKYSETDWVNDWVTLAKRYANNPTVIGVDLHNEPYNGTWGGGGADDWARAAERAGNAILAVNPDLLIIVEGIGVYDDQYYWYGGNLMGVKDRPIVLNVPNRVVYSPHDYPNSFYPQPWFAGADFGAGLPGVFNKAWGYIYADGIAPIYLGEFGTSLTDPKDLIWFEAITSYLSGDFDNNGTIDIPAGAKGMGWTYWAWNANSVVTSGILSDDWTTVDPAKRVYLKPIEFRLGSPTATSAATFTVTLSAASDQTVTVHYATSGGTATAGSDFLDAAGTVTFLPGETSKTVAVTVLGDSAPENTETFTVVLSSPANATLANAVGVGTIVDHTTV</sequence>
<dbReference type="GO" id="GO:0007154">
    <property type="term" value="P:cell communication"/>
    <property type="evidence" value="ECO:0007669"/>
    <property type="project" value="InterPro"/>
</dbReference>
<evidence type="ECO:0000256" key="7">
    <source>
        <dbReference type="ARBA" id="ARBA00023001"/>
    </source>
</evidence>
<dbReference type="EC" id="3.2.1.4" evidence="2"/>
<dbReference type="GO" id="GO:0030245">
    <property type="term" value="P:cellulose catabolic process"/>
    <property type="evidence" value="ECO:0007669"/>
    <property type="project" value="UniProtKB-KW"/>
</dbReference>
<evidence type="ECO:0000256" key="3">
    <source>
        <dbReference type="ARBA" id="ARBA00022729"/>
    </source>
</evidence>
<keyword evidence="5" id="KW-0378">Hydrolase</keyword>
<organism evidence="13 14">
    <name type="scientific">Mycolicibacterium aichiense</name>
    <dbReference type="NCBI Taxonomy" id="1799"/>
    <lineage>
        <taxon>Bacteria</taxon>
        <taxon>Bacillati</taxon>
        <taxon>Actinomycetota</taxon>
        <taxon>Actinomycetes</taxon>
        <taxon>Mycobacteriales</taxon>
        <taxon>Mycobacteriaceae</taxon>
        <taxon>Mycolicibacterium</taxon>
    </lineage>
</organism>
<evidence type="ECO:0000259" key="12">
    <source>
        <dbReference type="SMART" id="SM00237"/>
    </source>
</evidence>
<dbReference type="SMART" id="SM00237">
    <property type="entry name" value="Calx_beta"/>
    <property type="match status" value="1"/>
</dbReference>
<dbReference type="Gene3D" id="3.20.20.80">
    <property type="entry name" value="Glycosidases"/>
    <property type="match status" value="1"/>
</dbReference>
<dbReference type="Pfam" id="PF00150">
    <property type="entry name" value="Cellulase"/>
    <property type="match status" value="1"/>
</dbReference>
<comment type="catalytic activity">
    <reaction evidence="1">
        <text>Endohydrolysis of (1-&gt;4)-beta-D-glucosidic linkages in cellulose, lichenin and cereal beta-D-glucans.</text>
        <dbReference type="EC" id="3.2.1.4"/>
    </reaction>
</comment>
<dbReference type="Gene3D" id="2.60.40.2030">
    <property type="match status" value="1"/>
</dbReference>
<accession>A0AAD1HKF6</accession>
<protein>
    <recommendedName>
        <fullName evidence="2">cellulase</fullName>
        <ecNumber evidence="2">3.2.1.4</ecNumber>
    </recommendedName>
</protein>
<reference evidence="13 14" key="1">
    <citation type="journal article" date="2019" name="Emerg. Microbes Infect.">
        <title>Comprehensive subspecies identification of 175 nontuberculous mycobacteria species based on 7547 genomic profiles.</title>
        <authorList>
            <person name="Matsumoto Y."/>
            <person name="Kinjo T."/>
            <person name="Motooka D."/>
            <person name="Nabeya D."/>
            <person name="Jung N."/>
            <person name="Uechi K."/>
            <person name="Horii T."/>
            <person name="Iida T."/>
            <person name="Fujita J."/>
            <person name="Nakamura S."/>
        </authorList>
    </citation>
    <scope>NUCLEOTIDE SEQUENCE [LARGE SCALE GENOMIC DNA]</scope>
    <source>
        <strain evidence="13 14">JCM 6376</strain>
    </source>
</reference>
<evidence type="ECO:0000256" key="9">
    <source>
        <dbReference type="ARBA" id="ARBA00023295"/>
    </source>
</evidence>
<proteinExistence type="predicted"/>
<keyword evidence="3" id="KW-0732">Signal</keyword>
<name>A0AAD1HKF6_9MYCO</name>
<dbReference type="GO" id="GO:0016020">
    <property type="term" value="C:membrane"/>
    <property type="evidence" value="ECO:0007669"/>
    <property type="project" value="InterPro"/>
</dbReference>
<dbReference type="SUPFAM" id="SSF51445">
    <property type="entry name" value="(Trans)glycosidases"/>
    <property type="match status" value="1"/>
</dbReference>
<dbReference type="PANTHER" id="PTHR35923">
    <property type="entry name" value="MAJOR EXTRACELLULAR ENDOGLUCANASE"/>
    <property type="match status" value="1"/>
</dbReference>
<dbReference type="InterPro" id="IPR038081">
    <property type="entry name" value="CalX-like_sf"/>
</dbReference>
<evidence type="ECO:0000256" key="10">
    <source>
        <dbReference type="ARBA" id="ARBA00023326"/>
    </source>
</evidence>
<evidence type="ECO:0000256" key="4">
    <source>
        <dbReference type="ARBA" id="ARBA00022737"/>
    </source>
</evidence>
<feature type="domain" description="Calx-beta" evidence="12">
    <location>
        <begin position="540"/>
        <end position="646"/>
    </location>
</feature>
<keyword evidence="10" id="KW-0624">Polysaccharide degradation</keyword>
<dbReference type="Proteomes" id="UP000467327">
    <property type="component" value="Chromosome"/>
</dbReference>
<keyword evidence="7" id="KW-0136">Cellulose degradation</keyword>
<evidence type="ECO:0000256" key="1">
    <source>
        <dbReference type="ARBA" id="ARBA00000966"/>
    </source>
</evidence>
<dbReference type="SUPFAM" id="SSF141072">
    <property type="entry name" value="CalX-like"/>
    <property type="match status" value="1"/>
</dbReference>
<dbReference type="GO" id="GO:0008810">
    <property type="term" value="F:cellulase activity"/>
    <property type="evidence" value="ECO:0007669"/>
    <property type="project" value="UniProtKB-EC"/>
</dbReference>
<evidence type="ECO:0000313" key="14">
    <source>
        <dbReference type="Proteomes" id="UP000467327"/>
    </source>
</evidence>
<evidence type="ECO:0000256" key="6">
    <source>
        <dbReference type="ARBA" id="ARBA00022837"/>
    </source>
</evidence>
<dbReference type="InterPro" id="IPR018087">
    <property type="entry name" value="Glyco_hydro_5_CS"/>
</dbReference>
<dbReference type="InterPro" id="IPR017853">
    <property type="entry name" value="GH"/>
</dbReference>
<evidence type="ECO:0000256" key="5">
    <source>
        <dbReference type="ARBA" id="ARBA00022801"/>
    </source>
</evidence>
<dbReference type="Pfam" id="PF17963">
    <property type="entry name" value="Big_9"/>
    <property type="match status" value="1"/>
</dbReference>
<keyword evidence="6" id="KW-0106">Calcium</keyword>
<dbReference type="InterPro" id="IPR001547">
    <property type="entry name" value="Glyco_hydro_5"/>
</dbReference>
<evidence type="ECO:0000313" key="13">
    <source>
        <dbReference type="EMBL" id="BBX06425.1"/>
    </source>
</evidence>
<dbReference type="InterPro" id="IPR003644">
    <property type="entry name" value="Calx_beta"/>
</dbReference>
<evidence type="ECO:0000256" key="8">
    <source>
        <dbReference type="ARBA" id="ARBA00023277"/>
    </source>
</evidence>
<dbReference type="AlphaFoldDB" id="A0AAD1HKF6"/>